<proteinExistence type="predicted"/>
<evidence type="ECO:0000313" key="1">
    <source>
        <dbReference type="EMBL" id="MPN29775.1"/>
    </source>
</evidence>
<reference evidence="1" key="1">
    <citation type="submission" date="2019-08" db="EMBL/GenBank/DDBJ databases">
        <authorList>
            <person name="Kucharzyk K."/>
            <person name="Murdoch R.W."/>
            <person name="Higgins S."/>
            <person name="Loffler F."/>
        </authorList>
    </citation>
    <scope>NUCLEOTIDE SEQUENCE</scope>
</reference>
<dbReference type="EMBL" id="VSSQ01080624">
    <property type="protein sequence ID" value="MPN29775.1"/>
    <property type="molecule type" value="Genomic_DNA"/>
</dbReference>
<name>A0A645GSQ7_9ZZZZ</name>
<comment type="caution">
    <text evidence="1">The sequence shown here is derived from an EMBL/GenBank/DDBJ whole genome shotgun (WGS) entry which is preliminary data.</text>
</comment>
<gene>
    <name evidence="1" type="ORF">SDC9_177228</name>
</gene>
<accession>A0A645GSQ7</accession>
<sequence>MHLYLADFIEGFEEDFSLVNLPRADQQPDVLKIEGLQLICQLRQSLGNGLAGSGALLT</sequence>
<organism evidence="1">
    <name type="scientific">bioreactor metagenome</name>
    <dbReference type="NCBI Taxonomy" id="1076179"/>
    <lineage>
        <taxon>unclassified sequences</taxon>
        <taxon>metagenomes</taxon>
        <taxon>ecological metagenomes</taxon>
    </lineage>
</organism>
<protein>
    <submittedName>
        <fullName evidence="1">Uncharacterized protein</fullName>
    </submittedName>
</protein>
<dbReference type="AlphaFoldDB" id="A0A645GSQ7"/>